<organism evidence="1 2">
    <name type="scientific">Adiantum capillus-veneris</name>
    <name type="common">Maidenhair fern</name>
    <dbReference type="NCBI Taxonomy" id="13818"/>
    <lineage>
        <taxon>Eukaryota</taxon>
        <taxon>Viridiplantae</taxon>
        <taxon>Streptophyta</taxon>
        <taxon>Embryophyta</taxon>
        <taxon>Tracheophyta</taxon>
        <taxon>Polypodiopsida</taxon>
        <taxon>Polypodiidae</taxon>
        <taxon>Polypodiales</taxon>
        <taxon>Pteridineae</taxon>
        <taxon>Pteridaceae</taxon>
        <taxon>Vittarioideae</taxon>
        <taxon>Adiantum</taxon>
    </lineage>
</organism>
<dbReference type="AlphaFoldDB" id="A0A9D4ZPD2"/>
<evidence type="ECO:0000313" key="1">
    <source>
        <dbReference type="EMBL" id="KAI5080876.1"/>
    </source>
</evidence>
<name>A0A9D4ZPD2_ADICA</name>
<comment type="caution">
    <text evidence="1">The sequence shown here is derived from an EMBL/GenBank/DDBJ whole genome shotgun (WGS) entry which is preliminary data.</text>
</comment>
<dbReference type="EMBL" id="JABFUD020000004">
    <property type="protein sequence ID" value="KAI5080876.1"/>
    <property type="molecule type" value="Genomic_DNA"/>
</dbReference>
<proteinExistence type="predicted"/>
<keyword evidence="2" id="KW-1185">Reference proteome</keyword>
<protein>
    <submittedName>
        <fullName evidence="1">Uncharacterized protein</fullName>
    </submittedName>
</protein>
<sequence>MQDLKALQSSLHKRNSRENHGRSLQLLFRNCMHHLSRQTPCLFMLPLPHKHGDCHFMETLANVVTSFPFIFIGLQAPRKELASRMYANSIVGVGVASSLYHTSRGDIRRVFRWGDYVMISTSALCLTRALQKQKRDEQTKVNGPNGLILASAVMLPFKPSLVTAIHIGLTEASFYHQMSKKEKNGGGTLRRVHALSSILGCALFVADGLLPDVPFIHAAWHLAAAVGVATYTKLLH</sequence>
<dbReference type="PANTHER" id="PTHR35100">
    <property type="entry name" value="FOLD PROTEIN"/>
    <property type="match status" value="1"/>
</dbReference>
<dbReference type="PANTHER" id="PTHR35100:SF1">
    <property type="entry name" value="F15H11.13 PROTEIN"/>
    <property type="match status" value="1"/>
</dbReference>
<dbReference type="OrthoDB" id="534610at2759"/>
<evidence type="ECO:0000313" key="2">
    <source>
        <dbReference type="Proteomes" id="UP000886520"/>
    </source>
</evidence>
<gene>
    <name evidence="1" type="ORF">GOP47_0004059</name>
</gene>
<reference evidence="1" key="1">
    <citation type="submission" date="2021-01" db="EMBL/GenBank/DDBJ databases">
        <title>Adiantum capillus-veneris genome.</title>
        <authorList>
            <person name="Fang Y."/>
            <person name="Liao Q."/>
        </authorList>
    </citation>
    <scope>NUCLEOTIDE SEQUENCE</scope>
    <source>
        <strain evidence="1">H3</strain>
        <tissue evidence="1">Leaf</tissue>
    </source>
</reference>
<dbReference type="Proteomes" id="UP000886520">
    <property type="component" value="Chromosome 4"/>
</dbReference>
<accession>A0A9D4ZPD2</accession>